<evidence type="ECO:0000256" key="9">
    <source>
        <dbReference type="ARBA" id="ARBA00049447"/>
    </source>
</evidence>
<comment type="function">
    <text evidence="10">Catalyzes the synthesis of dihydrouridine, a modified base found in the D-loop of most tRNAs.</text>
</comment>
<feature type="region of interest" description="Disordered" evidence="13">
    <location>
        <begin position="320"/>
        <end position="371"/>
    </location>
</feature>
<proteinExistence type="inferred from homology"/>
<evidence type="ECO:0000256" key="12">
    <source>
        <dbReference type="PIRSR" id="PIRSR006621-2"/>
    </source>
</evidence>
<keyword evidence="7" id="KW-0520">NAD</keyword>
<dbReference type="Gene3D" id="3.20.20.70">
    <property type="entry name" value="Aldolase class I"/>
    <property type="match status" value="1"/>
</dbReference>
<evidence type="ECO:0000256" key="4">
    <source>
        <dbReference type="ARBA" id="ARBA00022664"/>
    </source>
</evidence>
<feature type="compositionally biased region" description="Basic and acidic residues" evidence="13">
    <location>
        <begin position="347"/>
        <end position="363"/>
    </location>
</feature>
<keyword evidence="12" id="KW-0547">Nucleotide-binding</keyword>
<protein>
    <recommendedName>
        <fullName evidence="10">tRNA-dihydrouridine synthase</fullName>
        <ecNumber evidence="10">1.3.1.-</ecNumber>
    </recommendedName>
</protein>
<feature type="domain" description="DUS-like FMN-binding" evidence="14">
    <location>
        <begin position="32"/>
        <end position="333"/>
    </location>
</feature>
<dbReference type="InterPro" id="IPR018517">
    <property type="entry name" value="tRNA_hU_synthase_CS"/>
</dbReference>
<feature type="binding site" evidence="12">
    <location>
        <position position="161"/>
    </location>
    <ligand>
        <name>FMN</name>
        <dbReference type="ChEBI" id="CHEBI:58210"/>
    </ligand>
</feature>
<name>A0A061AU66_CYBFA</name>
<sequence>MVDYRGALVLAPMVRAGELPTRLLALRHGADLVWGPEIIDKKIVTCDRIENQKLGTVDYLSHGYTKVPGVTNLVFRTHPKLEAGKLIFQMGTANADVAVQAANMIIDDVDGIDINAGCPKHFSIHAGMGAALLKTPDLLCSILTNLVEKVGKPKGKPISVKIRLLHKEEDTLNLVERLVNTGISNLTLHCRTQEMRNREAPIRVSVDKVKKICVDHGVNFIINGALTGRKEFEELQEVYGKDMGGMIAENAERNPSVFSLTPLDWAPLIKEYIEIAESMCNYIGNSKYMLTKMIPGKSIFYQYIARSKSYDDLREAMKKLNDDGTEKKQEEIEVTKDDEKDAEEETNDKKRKTDDVQPEEIKRQQTGAITA</sequence>
<evidence type="ECO:0000256" key="5">
    <source>
        <dbReference type="ARBA" id="ARBA00022694"/>
    </source>
</evidence>
<reference evidence="15" key="1">
    <citation type="journal article" date="2014" name="Genome Announc.">
        <title>Genome sequence of the yeast Cyberlindnera fabianii (Hansenula fabianii).</title>
        <authorList>
            <person name="Freel K.C."/>
            <person name="Sarilar V."/>
            <person name="Neuveglise C."/>
            <person name="Devillers H."/>
            <person name="Friedrich A."/>
            <person name="Schacherer J."/>
        </authorList>
    </citation>
    <scope>NUCLEOTIDE SEQUENCE</scope>
    <source>
        <strain evidence="15">YJS4271</strain>
    </source>
</reference>
<dbReference type="GO" id="GO:0050660">
    <property type="term" value="F:flavin adenine dinucleotide binding"/>
    <property type="evidence" value="ECO:0007669"/>
    <property type="project" value="InterPro"/>
</dbReference>
<evidence type="ECO:0000256" key="3">
    <source>
        <dbReference type="ARBA" id="ARBA00022643"/>
    </source>
</evidence>
<dbReference type="PROSITE" id="PS01136">
    <property type="entry name" value="UPF0034"/>
    <property type="match status" value="1"/>
</dbReference>
<gene>
    <name evidence="15" type="ORF">CYFA0S_06e01530g</name>
</gene>
<evidence type="ECO:0000256" key="10">
    <source>
        <dbReference type="PIRNR" id="PIRNR006621"/>
    </source>
</evidence>
<keyword evidence="5 10" id="KW-0819">tRNA processing</keyword>
<dbReference type="GO" id="GO:0005737">
    <property type="term" value="C:cytoplasm"/>
    <property type="evidence" value="ECO:0007669"/>
    <property type="project" value="TreeGrafter"/>
</dbReference>
<organism evidence="15">
    <name type="scientific">Cyberlindnera fabianii</name>
    <name type="common">Yeast</name>
    <name type="synonym">Hansenula fabianii</name>
    <dbReference type="NCBI Taxonomy" id="36022"/>
    <lineage>
        <taxon>Eukaryota</taxon>
        <taxon>Fungi</taxon>
        <taxon>Dikarya</taxon>
        <taxon>Ascomycota</taxon>
        <taxon>Saccharomycotina</taxon>
        <taxon>Saccharomycetes</taxon>
        <taxon>Phaffomycetales</taxon>
        <taxon>Phaffomycetaceae</taxon>
        <taxon>Cyberlindnera</taxon>
    </lineage>
</organism>
<evidence type="ECO:0000259" key="14">
    <source>
        <dbReference type="Pfam" id="PF01207"/>
    </source>
</evidence>
<dbReference type="PANTHER" id="PTHR45936:SF1">
    <property type="entry name" value="TRNA-DIHYDROURIDINE(20) SYNTHASE [NAD(P)+]-LIKE"/>
    <property type="match status" value="1"/>
</dbReference>
<keyword evidence="3 10" id="KW-0288">FMN</keyword>
<dbReference type="CDD" id="cd02801">
    <property type="entry name" value="DUS_like_FMN"/>
    <property type="match status" value="1"/>
</dbReference>
<dbReference type="PhylomeDB" id="A0A061AU66"/>
<keyword evidence="6 10" id="KW-0560">Oxidoreductase</keyword>
<dbReference type="GO" id="GO:0106414">
    <property type="term" value="F:mRNA dihydrouridine synthase activity"/>
    <property type="evidence" value="ECO:0007669"/>
    <property type="project" value="RHEA"/>
</dbReference>
<feature type="active site" description="Proton donor" evidence="11">
    <location>
        <position position="118"/>
    </location>
</feature>
<dbReference type="AlphaFoldDB" id="A0A061AU66"/>
<dbReference type="Pfam" id="PF01207">
    <property type="entry name" value="Dus"/>
    <property type="match status" value="1"/>
</dbReference>
<dbReference type="VEuPathDB" id="FungiDB:BON22_1239"/>
<comment type="catalytic activity">
    <reaction evidence="8">
        <text>a 5,6-dihydrouridine in mRNA + NAD(+) = a uridine in mRNA + NADH + H(+)</text>
        <dbReference type="Rhea" id="RHEA:69851"/>
        <dbReference type="Rhea" id="RHEA-COMP:14658"/>
        <dbReference type="Rhea" id="RHEA-COMP:17789"/>
        <dbReference type="ChEBI" id="CHEBI:15378"/>
        <dbReference type="ChEBI" id="CHEBI:57540"/>
        <dbReference type="ChEBI" id="CHEBI:57945"/>
        <dbReference type="ChEBI" id="CHEBI:65315"/>
        <dbReference type="ChEBI" id="CHEBI:74443"/>
    </reaction>
    <physiologicalReaction direction="right-to-left" evidence="8">
        <dbReference type="Rhea" id="RHEA:69853"/>
    </physiologicalReaction>
</comment>
<feature type="binding site" evidence="12">
    <location>
        <position position="189"/>
    </location>
    <ligand>
        <name>FMN</name>
        <dbReference type="ChEBI" id="CHEBI:58210"/>
    </ligand>
</feature>
<evidence type="ECO:0000313" key="15">
    <source>
        <dbReference type="EMBL" id="CDR41094.1"/>
    </source>
</evidence>
<dbReference type="EC" id="1.3.1.-" evidence="10"/>
<evidence type="ECO:0000256" key="8">
    <source>
        <dbReference type="ARBA" id="ARBA00048342"/>
    </source>
</evidence>
<dbReference type="InterPro" id="IPR052582">
    <property type="entry name" value="tRNA-DUS-like"/>
</dbReference>
<dbReference type="InterPro" id="IPR035587">
    <property type="entry name" value="DUS-like_FMN-bd"/>
</dbReference>
<keyword evidence="2 10" id="KW-0285">Flavoprotein</keyword>
<comment type="catalytic activity">
    <reaction evidence="9">
        <text>a 5,6-dihydrouridine in mRNA + NADP(+) = a uridine in mRNA + NADPH + H(+)</text>
        <dbReference type="Rhea" id="RHEA:69855"/>
        <dbReference type="Rhea" id="RHEA-COMP:14658"/>
        <dbReference type="Rhea" id="RHEA-COMP:17789"/>
        <dbReference type="ChEBI" id="CHEBI:15378"/>
        <dbReference type="ChEBI" id="CHEBI:57783"/>
        <dbReference type="ChEBI" id="CHEBI:58349"/>
        <dbReference type="ChEBI" id="CHEBI:65315"/>
        <dbReference type="ChEBI" id="CHEBI:74443"/>
    </reaction>
    <physiologicalReaction direction="right-to-left" evidence="9">
        <dbReference type="Rhea" id="RHEA:69857"/>
    </physiologicalReaction>
</comment>
<evidence type="ECO:0000256" key="13">
    <source>
        <dbReference type="SAM" id="MobiDB-lite"/>
    </source>
</evidence>
<dbReference type="SUPFAM" id="SSF51395">
    <property type="entry name" value="FMN-linked oxidoreductases"/>
    <property type="match status" value="1"/>
</dbReference>
<dbReference type="PANTHER" id="PTHR45936">
    <property type="entry name" value="TRNA-DIHYDROURIDINE(20) SYNTHASE [NAD(P)+]-LIKE"/>
    <property type="match status" value="1"/>
</dbReference>
<feature type="compositionally biased region" description="Basic and acidic residues" evidence="13">
    <location>
        <begin position="320"/>
        <end position="339"/>
    </location>
</feature>
<dbReference type="PIRSF" id="PIRSF006621">
    <property type="entry name" value="Dus"/>
    <property type="match status" value="1"/>
</dbReference>
<evidence type="ECO:0000256" key="11">
    <source>
        <dbReference type="PIRSR" id="PIRSR006621-1"/>
    </source>
</evidence>
<comment type="similarity">
    <text evidence="10">Belongs to the dus family.</text>
</comment>
<feature type="binding site" evidence="12">
    <location>
        <position position="89"/>
    </location>
    <ligand>
        <name>FMN</name>
        <dbReference type="ChEBI" id="CHEBI:58210"/>
    </ligand>
</feature>
<dbReference type="OrthoDB" id="10262250at2759"/>
<dbReference type="InterPro" id="IPR001269">
    <property type="entry name" value="DUS_fam"/>
</dbReference>
<evidence type="ECO:0000256" key="2">
    <source>
        <dbReference type="ARBA" id="ARBA00022630"/>
    </source>
</evidence>
<evidence type="ECO:0000256" key="7">
    <source>
        <dbReference type="ARBA" id="ARBA00023027"/>
    </source>
</evidence>
<dbReference type="InterPro" id="IPR013785">
    <property type="entry name" value="Aldolase_TIM"/>
</dbReference>
<evidence type="ECO:0000256" key="6">
    <source>
        <dbReference type="ARBA" id="ARBA00023002"/>
    </source>
</evidence>
<comment type="cofactor">
    <cofactor evidence="1 10 12">
        <name>FMN</name>
        <dbReference type="ChEBI" id="CHEBI:58210"/>
    </cofactor>
</comment>
<accession>A0A061AU66</accession>
<evidence type="ECO:0000256" key="1">
    <source>
        <dbReference type="ARBA" id="ARBA00001917"/>
    </source>
</evidence>
<keyword evidence="4" id="KW-0507">mRNA processing</keyword>
<dbReference type="GO" id="GO:0006397">
    <property type="term" value="P:mRNA processing"/>
    <property type="evidence" value="ECO:0007669"/>
    <property type="project" value="UniProtKB-KW"/>
</dbReference>
<dbReference type="GO" id="GO:0017150">
    <property type="term" value="F:tRNA dihydrouridine synthase activity"/>
    <property type="evidence" value="ECO:0007669"/>
    <property type="project" value="InterPro"/>
</dbReference>
<dbReference type="EMBL" id="LK052891">
    <property type="protein sequence ID" value="CDR41094.1"/>
    <property type="molecule type" value="Genomic_DNA"/>
</dbReference>
<feature type="binding site" evidence="12">
    <location>
        <begin position="12"/>
        <end position="14"/>
    </location>
    <ligand>
        <name>FMN</name>
        <dbReference type="ChEBI" id="CHEBI:58210"/>
    </ligand>
</feature>